<reference evidence="8" key="1">
    <citation type="submission" date="2014-01" db="EMBL/GenBank/DDBJ databases">
        <title>The Genome Sequence of Anopheles merus MAF (V2).</title>
        <authorList>
            <consortium name="The Broad Institute Genomics Platform"/>
            <person name="Neafsey D.E."/>
            <person name="Besansky N."/>
            <person name="Howell P."/>
            <person name="Walton C."/>
            <person name="Young S.K."/>
            <person name="Zeng Q."/>
            <person name="Gargeya S."/>
            <person name="Fitzgerald M."/>
            <person name="Haas B."/>
            <person name="Abouelleil A."/>
            <person name="Allen A.W."/>
            <person name="Alvarado L."/>
            <person name="Arachchi H.M."/>
            <person name="Berlin A.M."/>
            <person name="Chapman S.B."/>
            <person name="Gainer-Dewar J."/>
            <person name="Goldberg J."/>
            <person name="Griggs A."/>
            <person name="Gujja S."/>
            <person name="Hansen M."/>
            <person name="Howarth C."/>
            <person name="Imamovic A."/>
            <person name="Ireland A."/>
            <person name="Larimer J."/>
            <person name="McCowan C."/>
            <person name="Murphy C."/>
            <person name="Pearson M."/>
            <person name="Poon T.W."/>
            <person name="Priest M."/>
            <person name="Roberts A."/>
            <person name="Saif S."/>
            <person name="Shea T."/>
            <person name="Sisk P."/>
            <person name="Sykes S."/>
            <person name="Wortman J."/>
            <person name="Nusbaum C."/>
            <person name="Birren B."/>
        </authorList>
    </citation>
    <scope>NUCLEOTIDE SEQUENCE [LARGE SCALE GENOMIC DNA]</scope>
    <source>
        <strain evidence="8">MAF</strain>
    </source>
</reference>
<dbReference type="EnsemblMetazoa" id="AMEM008318-RB">
    <property type="protein sequence ID" value="AMEM008318-PB"/>
    <property type="gene ID" value="AMEM008318"/>
</dbReference>
<evidence type="ECO:0000313" key="7">
    <source>
        <dbReference type="EnsemblMetazoa" id="AMEM008318-PA"/>
    </source>
</evidence>
<dbReference type="STRING" id="30066.A0A182V3P5"/>
<name>A0A182V3P5_ANOME</name>
<dbReference type="GO" id="GO:0005576">
    <property type="term" value="C:extracellular region"/>
    <property type="evidence" value="ECO:0007669"/>
    <property type="project" value="UniProtKB-SubCell"/>
</dbReference>
<accession>A0A182V3P5</accession>
<dbReference type="EnsemblMetazoa" id="AMEM008318-RA">
    <property type="protein sequence ID" value="AMEM008318-PA"/>
    <property type="gene ID" value="AMEM008318"/>
</dbReference>
<dbReference type="Proteomes" id="UP000075903">
    <property type="component" value="Unassembled WGS sequence"/>
</dbReference>
<dbReference type="PROSITE" id="PS00511">
    <property type="entry name" value="CRF"/>
    <property type="match status" value="1"/>
</dbReference>
<keyword evidence="2" id="KW-0964">Secreted</keyword>
<organism evidence="7 8">
    <name type="scientific">Anopheles merus</name>
    <name type="common">Mosquito</name>
    <dbReference type="NCBI Taxonomy" id="30066"/>
    <lineage>
        <taxon>Eukaryota</taxon>
        <taxon>Metazoa</taxon>
        <taxon>Ecdysozoa</taxon>
        <taxon>Arthropoda</taxon>
        <taxon>Hexapoda</taxon>
        <taxon>Insecta</taxon>
        <taxon>Pterygota</taxon>
        <taxon>Neoptera</taxon>
        <taxon>Endopterygota</taxon>
        <taxon>Diptera</taxon>
        <taxon>Nematocera</taxon>
        <taxon>Culicoidea</taxon>
        <taxon>Culicidae</taxon>
        <taxon>Anophelinae</taxon>
        <taxon>Anopheles</taxon>
    </lineage>
</organism>
<dbReference type="InterPro" id="IPR000187">
    <property type="entry name" value="CRF"/>
</dbReference>
<evidence type="ECO:0000256" key="5">
    <source>
        <dbReference type="SAM" id="SignalP"/>
    </source>
</evidence>
<comment type="subcellular location">
    <subcellularLocation>
        <location evidence="1">Secreted</location>
    </subcellularLocation>
</comment>
<protein>
    <recommendedName>
        <fullName evidence="6">Corticotropin-releasing factor domain-containing protein</fullName>
    </recommendedName>
</protein>
<feature type="chain" id="PRO_5044551152" description="Corticotropin-releasing factor domain-containing protein" evidence="5">
    <location>
        <begin position="24"/>
        <end position="301"/>
    </location>
</feature>
<dbReference type="SMART" id="SM00039">
    <property type="entry name" value="CRF"/>
    <property type="match status" value="1"/>
</dbReference>
<keyword evidence="8" id="KW-1185">Reference proteome</keyword>
<dbReference type="VEuPathDB" id="VectorBase:AMEM21_006537"/>
<dbReference type="VEuPathDB" id="VectorBase:AMEM008318"/>
<dbReference type="InterPro" id="IPR018446">
    <property type="entry name" value="Corticotropin-releasing_fac_CS"/>
</dbReference>
<sequence>MKATLWLWTAVMALLCVSLQVSALPYSDSRVVQENSLLSLKRTKPSLSIVNPLDVLRQRIILEMARRQMRENTRQVELNKALLREIGKRSSNLYDGSEYPPDYTYYDRKLYNQHVQPMPDRGSPAEDELEAVVESLLRNQGLTARDGNYAGKLQRTRFINGRPMPAAAAAAASLRGMASNPMAQHDQPQQLSSLFSNEEEREDLKTKDQALRQSLSVGQDLDQTNGGNGEEDEDQDGHQAARVGGTGTGVLKPMQDADNLLEQPNQPSVSSLSSSASSDRNSGTEFGPRYVYGMYKNRYAN</sequence>
<feature type="compositionally biased region" description="Low complexity" evidence="4">
    <location>
        <begin position="268"/>
        <end position="281"/>
    </location>
</feature>
<dbReference type="GO" id="GO:0005179">
    <property type="term" value="F:hormone activity"/>
    <property type="evidence" value="ECO:0007669"/>
    <property type="project" value="UniProtKB-KW"/>
</dbReference>
<feature type="domain" description="Corticotropin-releasing factor" evidence="6">
    <location>
        <begin position="43"/>
        <end position="86"/>
    </location>
</feature>
<evidence type="ECO:0000313" key="8">
    <source>
        <dbReference type="Proteomes" id="UP000075903"/>
    </source>
</evidence>
<feature type="signal peptide" evidence="5">
    <location>
        <begin position="1"/>
        <end position="23"/>
    </location>
</feature>
<evidence type="ECO:0000256" key="1">
    <source>
        <dbReference type="ARBA" id="ARBA00004613"/>
    </source>
</evidence>
<reference evidence="7" key="2">
    <citation type="submission" date="2020-05" db="UniProtKB">
        <authorList>
            <consortium name="EnsemblMetazoa"/>
        </authorList>
    </citation>
    <scope>IDENTIFICATION</scope>
    <source>
        <strain evidence="7">MAF</strain>
    </source>
</reference>
<feature type="region of interest" description="Disordered" evidence="4">
    <location>
        <begin position="197"/>
        <end position="301"/>
    </location>
</feature>
<evidence type="ECO:0000256" key="4">
    <source>
        <dbReference type="SAM" id="MobiDB-lite"/>
    </source>
</evidence>
<keyword evidence="3" id="KW-0372">Hormone</keyword>
<dbReference type="Pfam" id="PF00473">
    <property type="entry name" value="CRF"/>
    <property type="match status" value="1"/>
</dbReference>
<evidence type="ECO:0000256" key="2">
    <source>
        <dbReference type="ARBA" id="ARBA00022525"/>
    </source>
</evidence>
<evidence type="ECO:0000256" key="3">
    <source>
        <dbReference type="ARBA" id="ARBA00022702"/>
    </source>
</evidence>
<proteinExistence type="predicted"/>
<dbReference type="AlphaFoldDB" id="A0A182V3P5"/>
<evidence type="ECO:0000259" key="6">
    <source>
        <dbReference type="SMART" id="SM00039"/>
    </source>
</evidence>
<keyword evidence="5" id="KW-0732">Signal</keyword>